<dbReference type="AlphaFoldDB" id="A0A5B7ZWE6"/>
<dbReference type="OrthoDB" id="876535at2"/>
<evidence type="ECO:0000313" key="4">
    <source>
        <dbReference type="Proteomes" id="UP000305398"/>
    </source>
</evidence>
<dbReference type="Pfam" id="PF13349">
    <property type="entry name" value="DUF4097"/>
    <property type="match status" value="1"/>
</dbReference>
<feature type="chain" id="PRO_5022751566" evidence="1">
    <location>
        <begin position="19"/>
        <end position="268"/>
    </location>
</feature>
<keyword evidence="4" id="KW-1185">Reference proteome</keyword>
<feature type="domain" description="DUF4097" evidence="2">
    <location>
        <begin position="77"/>
        <end position="263"/>
    </location>
</feature>
<name>A0A5B7ZWE6_9BACT</name>
<evidence type="ECO:0000313" key="3">
    <source>
        <dbReference type="EMBL" id="QDA58846.1"/>
    </source>
</evidence>
<dbReference type="KEGG" id="hyj:FHG12_01470"/>
<organism evidence="3 4">
    <name type="scientific">Hymenobacter jejuensis</name>
    <dbReference type="NCBI Taxonomy" id="2502781"/>
    <lineage>
        <taxon>Bacteria</taxon>
        <taxon>Pseudomonadati</taxon>
        <taxon>Bacteroidota</taxon>
        <taxon>Cytophagia</taxon>
        <taxon>Cytophagales</taxon>
        <taxon>Hymenobacteraceae</taxon>
        <taxon>Hymenobacter</taxon>
    </lineage>
</organism>
<sequence>MKTLLTALLLATSAVSAAAQVASEPKFESTCNESRWGNQKGFCETRDLNFAAPAAGQTLTIDGRDNGGITVRAWSGSDVRVRARVQSWAKSTEEAQSRVKGVKISSSGNSLRATAPGDETNWSVSYEVFVPQHTALALNTVNGGISVEGLQSNIKFDATNGGITLKNVGGKVSGHTTNGGLHIALSGSKWEGEGLDVTTTNGGITWELPRNYSAKLFTSTTIGGIHGDLPVTKTGMLSKEIAANLGQGGAPVRAVTTNGGIKVNQAGE</sequence>
<evidence type="ECO:0000256" key="1">
    <source>
        <dbReference type="SAM" id="SignalP"/>
    </source>
</evidence>
<feature type="signal peptide" evidence="1">
    <location>
        <begin position="1"/>
        <end position="18"/>
    </location>
</feature>
<reference evidence="3 4" key="1">
    <citation type="submission" date="2019-06" db="EMBL/GenBank/DDBJ databases">
        <authorList>
            <person name="Srinivasan S."/>
        </authorList>
    </citation>
    <scope>NUCLEOTIDE SEQUENCE [LARGE SCALE GENOMIC DNA]</scope>
    <source>
        <strain evidence="3 4">17J68-5</strain>
    </source>
</reference>
<gene>
    <name evidence="3" type="ORF">FHG12_01470</name>
</gene>
<dbReference type="InterPro" id="IPR025164">
    <property type="entry name" value="Toastrack_DUF4097"/>
</dbReference>
<protein>
    <submittedName>
        <fullName evidence="3">DUF4097 domain-containing protein</fullName>
    </submittedName>
</protein>
<proteinExistence type="predicted"/>
<dbReference type="EMBL" id="CP040896">
    <property type="protein sequence ID" value="QDA58846.1"/>
    <property type="molecule type" value="Genomic_DNA"/>
</dbReference>
<evidence type="ECO:0000259" key="2">
    <source>
        <dbReference type="Pfam" id="PF13349"/>
    </source>
</evidence>
<accession>A0A5B7ZWE6</accession>
<keyword evidence="1" id="KW-0732">Signal</keyword>
<dbReference type="Proteomes" id="UP000305398">
    <property type="component" value="Chromosome"/>
</dbReference>
<dbReference type="RefSeq" id="WP_139513872.1">
    <property type="nucleotide sequence ID" value="NZ_CP040896.1"/>
</dbReference>